<feature type="compositionally biased region" description="Low complexity" evidence="1">
    <location>
        <begin position="458"/>
        <end position="474"/>
    </location>
</feature>
<dbReference type="STRING" id="1314790.A0A1Y1YP31"/>
<dbReference type="PROSITE" id="PS50003">
    <property type="entry name" value="PH_DOMAIN"/>
    <property type="match status" value="1"/>
</dbReference>
<feature type="compositionally biased region" description="Low complexity" evidence="1">
    <location>
        <begin position="295"/>
        <end position="314"/>
    </location>
</feature>
<feature type="compositionally biased region" description="Polar residues" evidence="1">
    <location>
        <begin position="607"/>
        <end position="633"/>
    </location>
</feature>
<feature type="domain" description="PH" evidence="2">
    <location>
        <begin position="86"/>
        <end position="229"/>
    </location>
</feature>
<feature type="compositionally biased region" description="Low complexity" evidence="1">
    <location>
        <begin position="577"/>
        <end position="587"/>
    </location>
</feature>
<sequence length="661" mass="70338">MATAVESATQISLPVEKEETAEVSAPVANEQPEAEAAVESQAAPEEPAPLEAEAEAETAAEPAQEEPVATTEATEEPAAAVEEEVPVIQQGYLQKRGLKPLRLWKNRYFGFHNEPFALAQLRLVSKKSLKATSAPKEEFEKVNKSLFHNIATATVSGESLMFYFKSSNPDHVEVPLGVINLEDVESVAPAKASKPHAFCIKTNVRDYILAAPTADEAKSWVHTIQQKLDSLSSLSSVVETAQYKETYERLVTRQAFNGKSASTIPTGILSDSEVLSGSDNEKEPETSESKEAEVAETAVEAEASAVEETPVVAETTEEAPKRRSVLGGIKSFIKKEKTSNSSIEVAPVSEEAPEATEEVEVKEASEAVAAEETPAEAPVEEQAAEEVKVEEATEAVEAKVEEVDAKPSRPLSFGIPKFFKSGKKEGQSAEFTEAVESPTEEEPAAEVASPEVSEDAAPEAVVEAEPAEVTTTEAVAEEATEAPEQAAEATSEEPVADAEPGSPIKRTLSNLFRSKKTKNSESQIASVEETTEEPSAAVESPVEAVAEPQEPPKAEAEAESAPAELQAEAAAEEAVDATETPQEAAETTDAEEKPKKPTLFKRMTFMLRSNTGSAVKSTSSTTESIPAATSSPSAEVLTEAPEEVAQVEQKIEAAPEAVKSH</sequence>
<evidence type="ECO:0000256" key="1">
    <source>
        <dbReference type="SAM" id="MobiDB-lite"/>
    </source>
</evidence>
<evidence type="ECO:0000313" key="4">
    <source>
        <dbReference type="Proteomes" id="UP000193498"/>
    </source>
</evidence>
<dbReference type="CDD" id="cd00821">
    <property type="entry name" value="PH"/>
    <property type="match status" value="1"/>
</dbReference>
<feature type="compositionally biased region" description="Polar residues" evidence="1">
    <location>
        <begin position="1"/>
        <end position="12"/>
    </location>
</feature>
<feature type="compositionally biased region" description="Low complexity" evidence="1">
    <location>
        <begin position="559"/>
        <end position="569"/>
    </location>
</feature>
<proteinExistence type="predicted"/>
<keyword evidence="4" id="KW-1185">Reference proteome</keyword>
<feature type="compositionally biased region" description="Low complexity" evidence="1">
    <location>
        <begin position="59"/>
        <end position="80"/>
    </location>
</feature>
<evidence type="ECO:0000313" key="3">
    <source>
        <dbReference type="EMBL" id="ORX99779.1"/>
    </source>
</evidence>
<dbReference type="InterPro" id="IPR011993">
    <property type="entry name" value="PH-like_dom_sf"/>
</dbReference>
<comment type="caution">
    <text evidence="3">The sequence shown here is derived from an EMBL/GenBank/DDBJ whole genome shotgun (WGS) entry which is preliminary data.</text>
</comment>
<dbReference type="AlphaFoldDB" id="A0A1Y1YP31"/>
<dbReference type="SMART" id="SM00233">
    <property type="entry name" value="PH"/>
    <property type="match status" value="1"/>
</dbReference>
<feature type="compositionally biased region" description="Basic and acidic residues" evidence="1">
    <location>
        <begin position="279"/>
        <end position="293"/>
    </location>
</feature>
<dbReference type="SUPFAM" id="SSF50729">
    <property type="entry name" value="PH domain-like"/>
    <property type="match status" value="1"/>
</dbReference>
<feature type="region of interest" description="Disordered" evidence="1">
    <location>
        <begin position="262"/>
        <end position="321"/>
    </location>
</feature>
<feature type="compositionally biased region" description="Low complexity" evidence="1">
    <location>
        <begin position="533"/>
        <end position="548"/>
    </location>
</feature>
<dbReference type="EMBL" id="MCFE01000092">
    <property type="protein sequence ID" value="ORX99779.1"/>
    <property type="molecule type" value="Genomic_DNA"/>
</dbReference>
<feature type="region of interest" description="Disordered" evidence="1">
    <location>
        <begin position="340"/>
        <end position="386"/>
    </location>
</feature>
<feature type="region of interest" description="Disordered" evidence="1">
    <location>
        <begin position="399"/>
        <end position="643"/>
    </location>
</feature>
<dbReference type="InterPro" id="IPR039712">
    <property type="entry name" value="Meu6"/>
</dbReference>
<feature type="compositionally biased region" description="Low complexity" evidence="1">
    <location>
        <begin position="30"/>
        <end position="51"/>
    </location>
</feature>
<dbReference type="OrthoDB" id="5593352at2759"/>
<evidence type="ECO:0000259" key="2">
    <source>
        <dbReference type="PROSITE" id="PS50003"/>
    </source>
</evidence>
<dbReference type="Pfam" id="PF00169">
    <property type="entry name" value="PH"/>
    <property type="match status" value="1"/>
</dbReference>
<feature type="region of interest" description="Disordered" evidence="1">
    <location>
        <begin position="1"/>
        <end position="80"/>
    </location>
</feature>
<dbReference type="InParanoid" id="A0A1Y1YP31"/>
<name>A0A1Y1YP31_9FUNG</name>
<gene>
    <name evidence="3" type="ORF">K493DRAFT_108062</name>
</gene>
<dbReference type="PANTHER" id="PTHR42073:SF1">
    <property type="entry name" value="MEIOTIC EXPRESSION UP-REGULATED PROTEIN 6"/>
    <property type="match status" value="1"/>
</dbReference>
<dbReference type="PANTHER" id="PTHR42073">
    <property type="entry name" value="MEIOTIC EXPRESSION UP-REGULATED PROTEIN 6"/>
    <property type="match status" value="1"/>
</dbReference>
<dbReference type="Proteomes" id="UP000193498">
    <property type="component" value="Unassembled WGS sequence"/>
</dbReference>
<protein>
    <recommendedName>
        <fullName evidence="2">PH domain-containing protein</fullName>
    </recommendedName>
</protein>
<dbReference type="InterPro" id="IPR001849">
    <property type="entry name" value="PH_domain"/>
</dbReference>
<dbReference type="Gene3D" id="2.30.29.30">
    <property type="entry name" value="Pleckstrin-homology domain (PH domain)/Phosphotyrosine-binding domain (PTB)"/>
    <property type="match status" value="1"/>
</dbReference>
<feature type="compositionally biased region" description="Low complexity" evidence="1">
    <location>
        <begin position="366"/>
        <end position="377"/>
    </location>
</feature>
<accession>A0A1Y1YP31</accession>
<organism evidence="3 4">
    <name type="scientific">Basidiobolus meristosporus CBS 931.73</name>
    <dbReference type="NCBI Taxonomy" id="1314790"/>
    <lineage>
        <taxon>Eukaryota</taxon>
        <taxon>Fungi</taxon>
        <taxon>Fungi incertae sedis</taxon>
        <taxon>Zoopagomycota</taxon>
        <taxon>Entomophthoromycotina</taxon>
        <taxon>Basidiobolomycetes</taxon>
        <taxon>Basidiobolales</taxon>
        <taxon>Basidiobolaceae</taxon>
        <taxon>Basidiobolus</taxon>
    </lineage>
</organism>
<reference evidence="3 4" key="1">
    <citation type="submission" date="2016-07" db="EMBL/GenBank/DDBJ databases">
        <title>Pervasive Adenine N6-methylation of Active Genes in Fungi.</title>
        <authorList>
            <consortium name="DOE Joint Genome Institute"/>
            <person name="Mondo S.J."/>
            <person name="Dannebaum R.O."/>
            <person name="Kuo R.C."/>
            <person name="Labutti K."/>
            <person name="Haridas S."/>
            <person name="Kuo A."/>
            <person name="Salamov A."/>
            <person name="Ahrendt S.R."/>
            <person name="Lipzen A."/>
            <person name="Sullivan W."/>
            <person name="Andreopoulos W.B."/>
            <person name="Clum A."/>
            <person name="Lindquist E."/>
            <person name="Daum C."/>
            <person name="Ramamoorthy G.K."/>
            <person name="Gryganskyi A."/>
            <person name="Culley D."/>
            <person name="Magnuson J.K."/>
            <person name="James T.Y."/>
            <person name="O'Malley M.A."/>
            <person name="Stajich J.E."/>
            <person name="Spatafora J.W."/>
            <person name="Visel A."/>
            <person name="Grigoriev I.V."/>
        </authorList>
    </citation>
    <scope>NUCLEOTIDE SEQUENCE [LARGE SCALE GENOMIC DNA]</scope>
    <source>
        <strain evidence="3 4">CBS 931.73</strain>
    </source>
</reference>